<dbReference type="AlphaFoldDB" id="A0A0C7G6D7"/>
<name>A0A0C7G6D7_PARSO</name>
<dbReference type="RefSeq" id="WP_055338016.1">
    <property type="nucleotide sequence ID" value="NZ_CDNF01000034.1"/>
</dbReference>
<evidence type="ECO:0000313" key="1">
    <source>
        <dbReference type="EMBL" id="CEQ03994.1"/>
    </source>
</evidence>
<accession>A0A0C7G6D7</accession>
<sequence>MKKAISLILILITSFMTFSFNNLDVVYAQKNLIKSKSVEVYYIQELIKIGDQIYILGSNSLDSELIKKEKNKLLDDAAFIKSQIRNLRIKLSEYHDKESGNEEKNPLSLALLNTLNYYSMSLSYLNLFLNSQSSSDKNQYLQDYYFSKAAGDQTLLWIKKQLNKI</sequence>
<dbReference type="EMBL" id="CEKZ01000003">
    <property type="protein sequence ID" value="CEQ03994.1"/>
    <property type="molecule type" value="Genomic_DNA"/>
</dbReference>
<dbReference type="Proteomes" id="UP000049127">
    <property type="component" value="Unassembled WGS sequence"/>
</dbReference>
<protein>
    <submittedName>
        <fullName evidence="1">Uncharacterized protein</fullName>
    </submittedName>
</protein>
<reference evidence="1 2" key="1">
    <citation type="submission" date="2015-01" db="EMBL/GenBank/DDBJ databases">
        <authorList>
            <person name="Aslett A.Martin."/>
            <person name="De Silva Nishadi"/>
        </authorList>
    </citation>
    <scope>NUCLEOTIDE SEQUENCE [LARGE SCALE GENOMIC DNA]</scope>
    <source>
        <strain evidence="1 2">R28058</strain>
    </source>
</reference>
<dbReference type="OrthoDB" id="1758130at2"/>
<evidence type="ECO:0000313" key="2">
    <source>
        <dbReference type="Proteomes" id="UP000049127"/>
    </source>
</evidence>
<proteinExistence type="predicted"/>
<gene>
    <name evidence="1" type="ORF">R28058_17271</name>
</gene>
<organism evidence="1 2">
    <name type="scientific">Paraclostridium sordellii</name>
    <name type="common">Clostridium sordellii</name>
    <dbReference type="NCBI Taxonomy" id="1505"/>
    <lineage>
        <taxon>Bacteria</taxon>
        <taxon>Bacillati</taxon>
        <taxon>Bacillota</taxon>
        <taxon>Clostridia</taxon>
        <taxon>Peptostreptococcales</taxon>
        <taxon>Peptostreptococcaceae</taxon>
        <taxon>Paraclostridium</taxon>
    </lineage>
</organism>